<dbReference type="Gene3D" id="3.40.630.30">
    <property type="match status" value="1"/>
</dbReference>
<comment type="caution">
    <text evidence="2">The sequence shown here is derived from an EMBL/GenBank/DDBJ whole genome shotgun (WGS) entry which is preliminary data.</text>
</comment>
<dbReference type="InterPro" id="IPR016181">
    <property type="entry name" value="Acyl_CoA_acyltransferase"/>
</dbReference>
<proteinExistence type="predicted"/>
<sequence length="161" mass="18933">MNIVRKMKDEDIESVERIAKITWRDTNKGIMDEEFLEEFLKIGYSKQAIKSRAQDTIFFVAEYNQRVVGFVNIMPNYFGYNKSVLAAIYVEPIYQRKGIGTMLINTIIEQLPKNCKLFADLERKNKGGKKFFEKMGFTLFKKIDAKIGNYKFDRIRVVFEN</sequence>
<keyword evidence="3" id="KW-1185">Reference proteome</keyword>
<evidence type="ECO:0000313" key="3">
    <source>
        <dbReference type="Proteomes" id="UP001225646"/>
    </source>
</evidence>
<dbReference type="CDD" id="cd04301">
    <property type="entry name" value="NAT_SF"/>
    <property type="match status" value="1"/>
</dbReference>
<name>A0ABT9VST4_9BACI</name>
<protein>
    <submittedName>
        <fullName evidence="2">GNAT superfamily N-acetyltransferase</fullName>
    </submittedName>
</protein>
<dbReference type="Pfam" id="PF00583">
    <property type="entry name" value="Acetyltransf_1"/>
    <property type="match status" value="1"/>
</dbReference>
<reference evidence="2 3" key="1">
    <citation type="submission" date="2023-07" db="EMBL/GenBank/DDBJ databases">
        <title>Genomic Encyclopedia of Type Strains, Phase IV (KMG-IV): sequencing the most valuable type-strain genomes for metagenomic binning, comparative biology and taxonomic classification.</title>
        <authorList>
            <person name="Goeker M."/>
        </authorList>
    </citation>
    <scope>NUCLEOTIDE SEQUENCE [LARGE SCALE GENOMIC DNA]</scope>
    <source>
        <strain evidence="2 3">DSM 19092</strain>
    </source>
</reference>
<gene>
    <name evidence="2" type="ORF">J2S06_003206</name>
</gene>
<accession>A0ABT9VST4</accession>
<dbReference type="InterPro" id="IPR000182">
    <property type="entry name" value="GNAT_dom"/>
</dbReference>
<evidence type="ECO:0000259" key="1">
    <source>
        <dbReference type="PROSITE" id="PS51186"/>
    </source>
</evidence>
<dbReference type="SUPFAM" id="SSF55729">
    <property type="entry name" value="Acyl-CoA N-acyltransferases (Nat)"/>
    <property type="match status" value="1"/>
</dbReference>
<evidence type="ECO:0000313" key="2">
    <source>
        <dbReference type="EMBL" id="MDQ0164061.1"/>
    </source>
</evidence>
<dbReference type="EMBL" id="JAUSTR010000042">
    <property type="protein sequence ID" value="MDQ0164061.1"/>
    <property type="molecule type" value="Genomic_DNA"/>
</dbReference>
<feature type="domain" description="N-acetyltransferase" evidence="1">
    <location>
        <begin position="2"/>
        <end position="156"/>
    </location>
</feature>
<organism evidence="2 3">
    <name type="scientific">Aeribacillus alveayuensis</name>
    <dbReference type="NCBI Taxonomy" id="279215"/>
    <lineage>
        <taxon>Bacteria</taxon>
        <taxon>Bacillati</taxon>
        <taxon>Bacillota</taxon>
        <taxon>Bacilli</taxon>
        <taxon>Bacillales</taxon>
        <taxon>Bacillaceae</taxon>
        <taxon>Aeribacillus</taxon>
    </lineage>
</organism>
<dbReference type="Proteomes" id="UP001225646">
    <property type="component" value="Unassembled WGS sequence"/>
</dbReference>
<dbReference type="PROSITE" id="PS51186">
    <property type="entry name" value="GNAT"/>
    <property type="match status" value="1"/>
</dbReference>
<dbReference type="PANTHER" id="PTHR43617">
    <property type="entry name" value="L-AMINO ACID N-ACETYLTRANSFERASE"/>
    <property type="match status" value="1"/>
</dbReference>
<dbReference type="InterPro" id="IPR050276">
    <property type="entry name" value="MshD_Acetyltransferase"/>
</dbReference>
<dbReference type="RefSeq" id="WP_419152942.1">
    <property type="nucleotide sequence ID" value="NZ_JAUSTR010000042.1"/>
</dbReference>